<evidence type="ECO:0000313" key="8">
    <source>
        <dbReference type="EMBL" id="KYO34934.1"/>
    </source>
</evidence>
<organism evidence="8 9">
    <name type="scientific">Alligator mississippiensis</name>
    <name type="common">American alligator</name>
    <dbReference type="NCBI Taxonomy" id="8496"/>
    <lineage>
        <taxon>Eukaryota</taxon>
        <taxon>Metazoa</taxon>
        <taxon>Chordata</taxon>
        <taxon>Craniata</taxon>
        <taxon>Vertebrata</taxon>
        <taxon>Euteleostomi</taxon>
        <taxon>Archelosauria</taxon>
        <taxon>Archosauria</taxon>
        <taxon>Crocodylia</taxon>
        <taxon>Alligatoridae</taxon>
        <taxon>Alligatorinae</taxon>
        <taxon>Alligator</taxon>
    </lineage>
</organism>
<evidence type="ECO:0000256" key="2">
    <source>
        <dbReference type="ARBA" id="ARBA00022729"/>
    </source>
</evidence>
<dbReference type="InterPro" id="IPR001314">
    <property type="entry name" value="Peptidase_S1A"/>
</dbReference>
<dbReference type="GO" id="GO:0006508">
    <property type="term" value="P:proteolysis"/>
    <property type="evidence" value="ECO:0007669"/>
    <property type="project" value="UniProtKB-KW"/>
</dbReference>
<evidence type="ECO:0000313" key="9">
    <source>
        <dbReference type="Proteomes" id="UP000050525"/>
    </source>
</evidence>
<evidence type="ECO:0000256" key="1">
    <source>
        <dbReference type="ARBA" id="ARBA00022670"/>
    </source>
</evidence>
<keyword evidence="5" id="KW-1015">Disulfide bond</keyword>
<dbReference type="FunFam" id="2.40.10.10:FF:000120">
    <property type="entry name" value="Putative serine protease"/>
    <property type="match status" value="1"/>
</dbReference>
<evidence type="ECO:0000256" key="3">
    <source>
        <dbReference type="ARBA" id="ARBA00022801"/>
    </source>
</evidence>
<dbReference type="InterPro" id="IPR009003">
    <property type="entry name" value="Peptidase_S1_PA"/>
</dbReference>
<dbReference type="EMBL" id="AKHW03003238">
    <property type="protein sequence ID" value="KYO34934.1"/>
    <property type="molecule type" value="Genomic_DNA"/>
</dbReference>
<evidence type="ECO:0000256" key="4">
    <source>
        <dbReference type="ARBA" id="ARBA00022825"/>
    </source>
</evidence>
<keyword evidence="1 6" id="KW-0645">Protease</keyword>
<dbReference type="CDD" id="cd00190">
    <property type="entry name" value="Tryp_SPc"/>
    <property type="match status" value="1"/>
</dbReference>
<sequence length="268" mass="28894">MILQATGPIPPVIEQGICTCAGAMELLGLILLLASAAAYQDSVDRIINGYPCVLNSRPWQAYVTGIVSCGGTLVSPSWVLTAAHCNVGELTVVLGKYRLRQAGAMEQKFNVTRVVPHPCYNKKTLDNDIMLLQLSGPVARSKSVWPVTLPRSCPNPGESCIVSGWGTTRSPGVRFPTVLHCAEIQILPNRSCHESYPQLFTSNMICAGMPGRRIDSCQGDSGGPLTCDDVLQGIVSWGPMVCGQPQHPGVYTRVCNYIPWIRSIIGNN</sequence>
<dbReference type="InterPro" id="IPR033116">
    <property type="entry name" value="TRYPSIN_SER"/>
</dbReference>
<dbReference type="InterPro" id="IPR043504">
    <property type="entry name" value="Peptidase_S1_PA_chymotrypsin"/>
</dbReference>
<evidence type="ECO:0000256" key="6">
    <source>
        <dbReference type="RuleBase" id="RU363034"/>
    </source>
</evidence>
<keyword evidence="9" id="KW-1185">Reference proteome</keyword>
<dbReference type="GO" id="GO:0004252">
    <property type="term" value="F:serine-type endopeptidase activity"/>
    <property type="evidence" value="ECO:0007669"/>
    <property type="project" value="InterPro"/>
</dbReference>
<dbReference type="SUPFAM" id="SSF50494">
    <property type="entry name" value="Trypsin-like serine proteases"/>
    <property type="match status" value="1"/>
</dbReference>
<dbReference type="PRINTS" id="PR00722">
    <property type="entry name" value="CHYMOTRYPSIN"/>
</dbReference>
<comment type="caution">
    <text evidence="8">The sequence shown here is derived from an EMBL/GenBank/DDBJ whole genome shotgun (WGS) entry which is preliminary data.</text>
</comment>
<accession>A0A151NDR2</accession>
<gene>
    <name evidence="8" type="ORF">Y1Q_0018505</name>
</gene>
<evidence type="ECO:0000256" key="5">
    <source>
        <dbReference type="ARBA" id="ARBA00023157"/>
    </source>
</evidence>
<evidence type="ECO:0000259" key="7">
    <source>
        <dbReference type="PROSITE" id="PS50240"/>
    </source>
</evidence>
<dbReference type="Proteomes" id="UP000050525">
    <property type="component" value="Unassembled WGS sequence"/>
</dbReference>
<keyword evidence="3 6" id="KW-0378">Hydrolase</keyword>
<dbReference type="AlphaFoldDB" id="A0A151NDR2"/>
<dbReference type="InterPro" id="IPR018114">
    <property type="entry name" value="TRYPSIN_HIS"/>
</dbReference>
<keyword evidence="4 6" id="KW-0720">Serine protease</keyword>
<dbReference type="Pfam" id="PF00089">
    <property type="entry name" value="Trypsin"/>
    <property type="match status" value="1"/>
</dbReference>
<feature type="domain" description="Peptidase S1" evidence="7">
    <location>
        <begin position="46"/>
        <end position="266"/>
    </location>
</feature>
<protein>
    <submittedName>
        <fullName evidence="8">Trypsin-like</fullName>
    </submittedName>
</protein>
<dbReference type="PANTHER" id="PTHR24271:SF47">
    <property type="entry name" value="KALLIKREIN-1"/>
    <property type="match status" value="1"/>
</dbReference>
<dbReference type="PROSITE" id="PS50240">
    <property type="entry name" value="TRYPSIN_DOM"/>
    <property type="match status" value="1"/>
</dbReference>
<name>A0A151NDR2_ALLMI</name>
<dbReference type="Gene3D" id="2.40.10.10">
    <property type="entry name" value="Trypsin-like serine proteases"/>
    <property type="match status" value="2"/>
</dbReference>
<dbReference type="eggNOG" id="KOG3627">
    <property type="taxonomic scope" value="Eukaryota"/>
</dbReference>
<reference evidence="8 9" key="1">
    <citation type="journal article" date="2012" name="Genome Biol.">
        <title>Sequencing three crocodilian genomes to illuminate the evolution of archosaurs and amniotes.</title>
        <authorList>
            <person name="St John J.A."/>
            <person name="Braun E.L."/>
            <person name="Isberg S.R."/>
            <person name="Miles L.G."/>
            <person name="Chong A.Y."/>
            <person name="Gongora J."/>
            <person name="Dalzell P."/>
            <person name="Moran C."/>
            <person name="Bed'hom B."/>
            <person name="Abzhanov A."/>
            <person name="Burgess S.C."/>
            <person name="Cooksey A.M."/>
            <person name="Castoe T.A."/>
            <person name="Crawford N.G."/>
            <person name="Densmore L.D."/>
            <person name="Drew J.C."/>
            <person name="Edwards S.V."/>
            <person name="Faircloth B.C."/>
            <person name="Fujita M.K."/>
            <person name="Greenwold M.J."/>
            <person name="Hoffmann F.G."/>
            <person name="Howard J.M."/>
            <person name="Iguchi T."/>
            <person name="Janes D.E."/>
            <person name="Khan S.Y."/>
            <person name="Kohno S."/>
            <person name="de Koning A.J."/>
            <person name="Lance S.L."/>
            <person name="McCarthy F.M."/>
            <person name="McCormack J.E."/>
            <person name="Merchant M.E."/>
            <person name="Peterson D.G."/>
            <person name="Pollock D.D."/>
            <person name="Pourmand N."/>
            <person name="Raney B.J."/>
            <person name="Roessler K.A."/>
            <person name="Sanford J.R."/>
            <person name="Sawyer R.H."/>
            <person name="Schmidt C.J."/>
            <person name="Triplett E.W."/>
            <person name="Tuberville T.D."/>
            <person name="Venegas-Anaya M."/>
            <person name="Howard J.T."/>
            <person name="Jarvis E.D."/>
            <person name="Guillette L.J.Jr."/>
            <person name="Glenn T.C."/>
            <person name="Green R.E."/>
            <person name="Ray D.A."/>
        </authorList>
    </citation>
    <scope>NUCLEOTIDE SEQUENCE [LARGE SCALE GENOMIC DNA]</scope>
    <source>
        <strain evidence="8">KSC_2009_1</strain>
    </source>
</reference>
<dbReference type="PROSITE" id="PS00135">
    <property type="entry name" value="TRYPSIN_SER"/>
    <property type="match status" value="1"/>
</dbReference>
<dbReference type="InterPro" id="IPR001254">
    <property type="entry name" value="Trypsin_dom"/>
</dbReference>
<dbReference type="PANTHER" id="PTHR24271">
    <property type="entry name" value="KALLIKREIN-RELATED"/>
    <property type="match status" value="1"/>
</dbReference>
<dbReference type="SMART" id="SM00020">
    <property type="entry name" value="Tryp_SPc"/>
    <property type="match status" value="1"/>
</dbReference>
<dbReference type="PROSITE" id="PS00134">
    <property type="entry name" value="TRYPSIN_HIS"/>
    <property type="match status" value="1"/>
</dbReference>
<dbReference type="STRING" id="8496.A0A151NDR2"/>
<keyword evidence="2" id="KW-0732">Signal</keyword>
<proteinExistence type="predicted"/>